<sequence length="173" mass="19492">MPAKSDLLAPAVLDPLSRKTSDAEAAHDKAKSDLRIAQSQIPYAEALDAAITAADEQATVWRRVRDQLTDTKFLTYLTNQRTHALLRYGSRILQQISTGLYAFTEDFKIVESATNLTRGRETLSGGRNSRPPSRWHWHLWNFTTAATASWRACFWTKGSARWTPTAWTPPFPS</sequence>
<name>A0ABU8UWP4_9ACTN</name>
<dbReference type="Proteomes" id="UP001376459">
    <property type="component" value="Unassembled WGS sequence"/>
</dbReference>
<evidence type="ECO:0000313" key="1">
    <source>
        <dbReference type="EMBL" id="MEJ8673042.1"/>
    </source>
</evidence>
<reference evidence="1 2" key="1">
    <citation type="submission" date="2024-03" db="EMBL/GenBank/DDBJ databases">
        <title>Novel Streptomyces species of biotechnological and ecological value are a feature of Machair soil.</title>
        <authorList>
            <person name="Prole J.R."/>
            <person name="Goodfellow M."/>
            <person name="Allenby N."/>
            <person name="Ward A.C."/>
        </authorList>
    </citation>
    <scope>NUCLEOTIDE SEQUENCE [LARGE SCALE GENOMIC DNA]</scope>
    <source>
        <strain evidence="1 2">MS1.AVA.1</strain>
    </source>
</reference>
<comment type="caution">
    <text evidence="1">The sequence shown here is derived from an EMBL/GenBank/DDBJ whole genome shotgun (WGS) entry which is preliminary data.</text>
</comment>
<keyword evidence="2" id="KW-1185">Reference proteome</keyword>
<evidence type="ECO:0000313" key="2">
    <source>
        <dbReference type="Proteomes" id="UP001376459"/>
    </source>
</evidence>
<dbReference type="EMBL" id="JBBKAK010000002">
    <property type="protein sequence ID" value="MEJ8673042.1"/>
    <property type="molecule type" value="Genomic_DNA"/>
</dbReference>
<protein>
    <submittedName>
        <fullName evidence="1">Uncharacterized protein</fullName>
    </submittedName>
</protein>
<accession>A0ABU8UWP4</accession>
<organism evidence="1 2">
    <name type="scientific">Streptomyces machairae</name>
    <dbReference type="NCBI Taxonomy" id="3134109"/>
    <lineage>
        <taxon>Bacteria</taxon>
        <taxon>Bacillati</taxon>
        <taxon>Actinomycetota</taxon>
        <taxon>Actinomycetes</taxon>
        <taxon>Kitasatosporales</taxon>
        <taxon>Streptomycetaceae</taxon>
        <taxon>Streptomyces</taxon>
    </lineage>
</organism>
<gene>
    <name evidence="1" type="ORF">WKI71_45530</name>
</gene>
<proteinExistence type="predicted"/>